<dbReference type="GO" id="GO:0016829">
    <property type="term" value="F:lyase activity"/>
    <property type="evidence" value="ECO:0007669"/>
    <property type="project" value="UniProtKB-KW"/>
</dbReference>
<dbReference type="Gene3D" id="3.90.226.10">
    <property type="entry name" value="2-enoyl-CoA Hydratase, Chain A, domain 1"/>
    <property type="match status" value="1"/>
</dbReference>
<dbReference type="Pfam" id="PF00378">
    <property type="entry name" value="ECH_1"/>
    <property type="match status" value="1"/>
</dbReference>
<dbReference type="GO" id="GO:0006635">
    <property type="term" value="P:fatty acid beta-oxidation"/>
    <property type="evidence" value="ECO:0007669"/>
    <property type="project" value="TreeGrafter"/>
</dbReference>
<dbReference type="PaxDb" id="2903-EOD36101"/>
<comment type="similarity">
    <text evidence="1 4">Belongs to the enoyl-CoA hydratase/isomerase family.</text>
</comment>
<dbReference type="GeneID" id="17281280"/>
<dbReference type="PANTHER" id="PTHR11941:SF169">
    <property type="entry name" value="(7AS)-7A-METHYL-1,5-DIOXO-2,3,5,6,7,7A-HEXAHYDRO-1H-INDENE-CARBOXYL-COA HYDROLASE"/>
    <property type="match status" value="1"/>
</dbReference>
<dbReference type="EnsemblProtists" id="EOD36101">
    <property type="protein sequence ID" value="EOD36101"/>
    <property type="gene ID" value="EMIHUDRAFT_558212"/>
</dbReference>
<dbReference type="STRING" id="2903.R1FKI6"/>
<evidence type="ECO:0000313" key="5">
    <source>
        <dbReference type="EnsemblProtists" id="EOD36101"/>
    </source>
</evidence>
<dbReference type="Gene3D" id="1.10.12.10">
    <property type="entry name" value="Lyase 2-enoyl-coa Hydratase, Chain A, domain 2"/>
    <property type="match status" value="1"/>
</dbReference>
<evidence type="ECO:0000313" key="6">
    <source>
        <dbReference type="Proteomes" id="UP000013827"/>
    </source>
</evidence>
<dbReference type="InterPro" id="IPR029045">
    <property type="entry name" value="ClpP/crotonase-like_dom_sf"/>
</dbReference>
<sequence>PVVLYEELGHVAVFTLNRPAARNAINGKVSARFEALLTAFERNSDMWVGVVASSHPDVFCAGADLKAINAMERVFSWKGGFAGMVQFPRTKPLIAAVDGKALAGGCEIVLACDLVVASHKAVFGLPEVKRSLVAGAGGLFRLPQRLPRQVAMEMLLTGDPIMASRAKELGFVNELVEPGSSRDAALALAGRIVQNAPVAVREAKVCADRMQLMSDDDAFNESNRALVKLFMTPDFREGPRAFLEKREPRWTGR</sequence>
<reference evidence="5" key="2">
    <citation type="submission" date="2024-10" db="UniProtKB">
        <authorList>
            <consortium name="EnsemblProtists"/>
        </authorList>
    </citation>
    <scope>IDENTIFICATION</scope>
</reference>
<evidence type="ECO:0000256" key="3">
    <source>
        <dbReference type="ARBA" id="ARBA00023239"/>
    </source>
</evidence>
<dbReference type="PROSITE" id="PS00166">
    <property type="entry name" value="ENOYL_COA_HYDRATASE"/>
    <property type="match status" value="1"/>
</dbReference>
<evidence type="ECO:0000256" key="2">
    <source>
        <dbReference type="ARBA" id="ARBA00023098"/>
    </source>
</evidence>
<name>A0A0D3KK16_EMIH1</name>
<dbReference type="InterPro" id="IPR014748">
    <property type="entry name" value="Enoyl-CoA_hydra_C"/>
</dbReference>
<dbReference type="InterPro" id="IPR018376">
    <property type="entry name" value="Enoyl-CoA_hyd/isom_CS"/>
</dbReference>
<dbReference type="NCBIfam" id="NF006100">
    <property type="entry name" value="PRK08252.1"/>
    <property type="match status" value="1"/>
</dbReference>
<organism evidence="5 6">
    <name type="scientific">Emiliania huxleyi (strain CCMP1516)</name>
    <dbReference type="NCBI Taxonomy" id="280463"/>
    <lineage>
        <taxon>Eukaryota</taxon>
        <taxon>Haptista</taxon>
        <taxon>Haptophyta</taxon>
        <taxon>Prymnesiophyceae</taxon>
        <taxon>Isochrysidales</taxon>
        <taxon>Noelaerhabdaceae</taxon>
        <taxon>Emiliania</taxon>
    </lineage>
</organism>
<protein>
    <recommendedName>
        <fullName evidence="7">Enoyl-CoA hydratase</fullName>
    </recommendedName>
</protein>
<keyword evidence="3" id="KW-0456">Lyase</keyword>
<dbReference type="eggNOG" id="KOG1680">
    <property type="taxonomic scope" value="Eukaryota"/>
</dbReference>
<dbReference type="SUPFAM" id="SSF52096">
    <property type="entry name" value="ClpP/crotonase"/>
    <property type="match status" value="1"/>
</dbReference>
<dbReference type="HOGENOM" id="CLU_009834_7_6_1"/>
<proteinExistence type="inferred from homology"/>
<dbReference type="PANTHER" id="PTHR11941">
    <property type="entry name" value="ENOYL-COA HYDRATASE-RELATED"/>
    <property type="match status" value="1"/>
</dbReference>
<evidence type="ECO:0000256" key="4">
    <source>
        <dbReference type="RuleBase" id="RU003707"/>
    </source>
</evidence>
<keyword evidence="2" id="KW-0443">Lipid metabolism</keyword>
<keyword evidence="6" id="KW-1185">Reference proteome</keyword>
<accession>A0A0D3KK16</accession>
<evidence type="ECO:0008006" key="7">
    <source>
        <dbReference type="Google" id="ProtNLM"/>
    </source>
</evidence>
<dbReference type="KEGG" id="ehx:EMIHUDRAFT_558212"/>
<dbReference type="RefSeq" id="XP_005788530.1">
    <property type="nucleotide sequence ID" value="XM_005788473.1"/>
</dbReference>
<dbReference type="AlphaFoldDB" id="A0A0D3KK16"/>
<dbReference type="InterPro" id="IPR001753">
    <property type="entry name" value="Enoyl-CoA_hydra/iso"/>
</dbReference>
<reference evidence="6" key="1">
    <citation type="journal article" date="2013" name="Nature">
        <title>Pan genome of the phytoplankton Emiliania underpins its global distribution.</title>
        <authorList>
            <person name="Read B.A."/>
            <person name="Kegel J."/>
            <person name="Klute M.J."/>
            <person name="Kuo A."/>
            <person name="Lefebvre S.C."/>
            <person name="Maumus F."/>
            <person name="Mayer C."/>
            <person name="Miller J."/>
            <person name="Monier A."/>
            <person name="Salamov A."/>
            <person name="Young J."/>
            <person name="Aguilar M."/>
            <person name="Claverie J.M."/>
            <person name="Frickenhaus S."/>
            <person name="Gonzalez K."/>
            <person name="Herman E.K."/>
            <person name="Lin Y.C."/>
            <person name="Napier J."/>
            <person name="Ogata H."/>
            <person name="Sarno A.F."/>
            <person name="Shmutz J."/>
            <person name="Schroeder D."/>
            <person name="de Vargas C."/>
            <person name="Verret F."/>
            <person name="von Dassow P."/>
            <person name="Valentin K."/>
            <person name="Van de Peer Y."/>
            <person name="Wheeler G."/>
            <person name="Dacks J.B."/>
            <person name="Delwiche C.F."/>
            <person name="Dyhrman S.T."/>
            <person name="Glockner G."/>
            <person name="John U."/>
            <person name="Richards T."/>
            <person name="Worden A.Z."/>
            <person name="Zhang X."/>
            <person name="Grigoriev I.V."/>
            <person name="Allen A.E."/>
            <person name="Bidle K."/>
            <person name="Borodovsky M."/>
            <person name="Bowler C."/>
            <person name="Brownlee C."/>
            <person name="Cock J.M."/>
            <person name="Elias M."/>
            <person name="Gladyshev V.N."/>
            <person name="Groth M."/>
            <person name="Guda C."/>
            <person name="Hadaegh A."/>
            <person name="Iglesias-Rodriguez M.D."/>
            <person name="Jenkins J."/>
            <person name="Jones B.M."/>
            <person name="Lawson T."/>
            <person name="Leese F."/>
            <person name="Lindquist E."/>
            <person name="Lobanov A."/>
            <person name="Lomsadze A."/>
            <person name="Malik S.B."/>
            <person name="Marsh M.E."/>
            <person name="Mackinder L."/>
            <person name="Mock T."/>
            <person name="Mueller-Roeber B."/>
            <person name="Pagarete A."/>
            <person name="Parker M."/>
            <person name="Probert I."/>
            <person name="Quesneville H."/>
            <person name="Raines C."/>
            <person name="Rensing S.A."/>
            <person name="Riano-Pachon D.M."/>
            <person name="Richier S."/>
            <person name="Rokitta S."/>
            <person name="Shiraiwa Y."/>
            <person name="Soanes D.M."/>
            <person name="van der Giezen M."/>
            <person name="Wahlund T.M."/>
            <person name="Williams B."/>
            <person name="Wilson W."/>
            <person name="Wolfe G."/>
            <person name="Wurch L.L."/>
        </authorList>
    </citation>
    <scope>NUCLEOTIDE SEQUENCE</scope>
</reference>
<dbReference type="CDD" id="cd06558">
    <property type="entry name" value="crotonase-like"/>
    <property type="match status" value="1"/>
</dbReference>
<dbReference type="Proteomes" id="UP000013827">
    <property type="component" value="Unassembled WGS sequence"/>
</dbReference>
<evidence type="ECO:0000256" key="1">
    <source>
        <dbReference type="ARBA" id="ARBA00005254"/>
    </source>
</evidence>